<protein>
    <submittedName>
        <fullName evidence="1">Uncharacterized protein</fullName>
    </submittedName>
</protein>
<comment type="caution">
    <text evidence="1">The sequence shown here is derived from an EMBL/GenBank/DDBJ whole genome shotgun (WGS) entry which is preliminary data.</text>
</comment>
<sequence length="240" mass="27001">MTWEFTSSRAAGTFRFLDLRRSWDLSCIAVDPVEEALTYIDLSRTPTAIISRHRGSTCQAMIRGRWVEYGFSPLGRWDPAKHDIPGSGQSSTRPVVDLNLPLVEEEEREVSGEGGADFVPPIHMYPPQANPNTGMENTIERFRNLGLRNEIRRSVAGSRYTQYRHLVEAAMRVEQCSADIPRTEPPRYNQSQDRSIGGASSSGISKKEVKQRGYSERQQYQPYPEMSGGRGRGYGQSNIA</sequence>
<organism evidence="1 2">
    <name type="scientific">Melia azedarach</name>
    <name type="common">Chinaberry tree</name>
    <dbReference type="NCBI Taxonomy" id="155640"/>
    <lineage>
        <taxon>Eukaryota</taxon>
        <taxon>Viridiplantae</taxon>
        <taxon>Streptophyta</taxon>
        <taxon>Embryophyta</taxon>
        <taxon>Tracheophyta</taxon>
        <taxon>Spermatophyta</taxon>
        <taxon>Magnoliopsida</taxon>
        <taxon>eudicotyledons</taxon>
        <taxon>Gunneridae</taxon>
        <taxon>Pentapetalae</taxon>
        <taxon>rosids</taxon>
        <taxon>malvids</taxon>
        <taxon>Sapindales</taxon>
        <taxon>Meliaceae</taxon>
        <taxon>Melia</taxon>
    </lineage>
</organism>
<evidence type="ECO:0000313" key="1">
    <source>
        <dbReference type="EMBL" id="KAJ4719287.1"/>
    </source>
</evidence>
<reference evidence="1 2" key="1">
    <citation type="journal article" date="2023" name="Science">
        <title>Complex scaffold remodeling in plant triterpene biosynthesis.</title>
        <authorList>
            <person name="De La Pena R."/>
            <person name="Hodgson H."/>
            <person name="Liu J.C."/>
            <person name="Stephenson M.J."/>
            <person name="Martin A.C."/>
            <person name="Owen C."/>
            <person name="Harkess A."/>
            <person name="Leebens-Mack J."/>
            <person name="Jimenez L.E."/>
            <person name="Osbourn A."/>
            <person name="Sattely E.S."/>
        </authorList>
    </citation>
    <scope>NUCLEOTIDE SEQUENCE [LARGE SCALE GENOMIC DNA]</scope>
    <source>
        <strain evidence="2">cv. JPN11</strain>
        <tissue evidence="1">Leaf</tissue>
    </source>
</reference>
<accession>A0ACC1Y6H0</accession>
<proteinExistence type="predicted"/>
<name>A0ACC1Y6H0_MELAZ</name>
<evidence type="ECO:0000313" key="2">
    <source>
        <dbReference type="Proteomes" id="UP001164539"/>
    </source>
</evidence>
<gene>
    <name evidence="1" type="ORF">OWV82_010886</name>
</gene>
<dbReference type="EMBL" id="CM051398">
    <property type="protein sequence ID" value="KAJ4719287.1"/>
    <property type="molecule type" value="Genomic_DNA"/>
</dbReference>
<dbReference type="Proteomes" id="UP001164539">
    <property type="component" value="Chromosome 5"/>
</dbReference>
<keyword evidence="2" id="KW-1185">Reference proteome</keyword>